<evidence type="ECO:0000313" key="3">
    <source>
        <dbReference type="EMBL" id="SPF67336.1"/>
    </source>
</evidence>
<feature type="domain" description="T6SS immunity protein Tdi1 C-terminal" evidence="2">
    <location>
        <begin position="148"/>
        <end position="219"/>
    </location>
</feature>
<protein>
    <submittedName>
        <fullName evidence="3">Uncharacterized protein</fullName>
    </submittedName>
</protein>
<reference evidence="4" key="1">
    <citation type="submission" date="2018-02" db="EMBL/GenBank/DDBJ databases">
        <authorList>
            <person name="Hornung B."/>
        </authorList>
    </citation>
    <scope>NUCLEOTIDE SEQUENCE [LARGE SCALE GENOMIC DNA]</scope>
</reference>
<evidence type="ECO:0000313" key="4">
    <source>
        <dbReference type="Proteomes" id="UP000265962"/>
    </source>
</evidence>
<dbReference type="Pfam" id="PF08906">
    <property type="entry name" value="T6SS_Tdi1_C"/>
    <property type="match status" value="1"/>
</dbReference>
<sequence>MGLSDKSKRNAENSLPEEVLEALVSIDKPPSEEMWEAFLEKYQPSGDLVEPSERAIQACENAGLPDGLLDFIKRHGLGNYGDGILKLIDPEEYAEILYSWIGGRDSSRIPFMMTGFGDLFYFRNLGGGIYDVSLLDIHYRRATVPAYTISEFLTYLLDPEVEEEVLRRSLFDSARKKCGSLAADEIYFFAPGLAIGGLEDIQYVTKGKADVHHQLLIQLAS</sequence>
<proteinExistence type="predicted"/>
<keyword evidence="4" id="KW-1185">Reference proteome</keyword>
<feature type="domain" description="GAD-related" evidence="1">
    <location>
        <begin position="34"/>
        <end position="124"/>
    </location>
</feature>
<organism evidence="3 4">
    <name type="scientific">Propionibacterium ruminifibrarum</name>
    <dbReference type="NCBI Taxonomy" id="1962131"/>
    <lineage>
        <taxon>Bacteria</taxon>
        <taxon>Bacillati</taxon>
        <taxon>Actinomycetota</taxon>
        <taxon>Actinomycetes</taxon>
        <taxon>Propionibacteriales</taxon>
        <taxon>Propionibacteriaceae</taxon>
        <taxon>Propionibacterium</taxon>
    </lineage>
</organism>
<dbReference type="InterPro" id="IPR014983">
    <property type="entry name" value="GAD-rel"/>
</dbReference>
<dbReference type="SUPFAM" id="SSF160631">
    <property type="entry name" value="SMI1/KNR4-like"/>
    <property type="match status" value="1"/>
</dbReference>
<evidence type="ECO:0000259" key="2">
    <source>
        <dbReference type="Pfam" id="PF08906"/>
    </source>
</evidence>
<dbReference type="Pfam" id="PF08887">
    <property type="entry name" value="GAD-like"/>
    <property type="match status" value="1"/>
</dbReference>
<gene>
    <name evidence="3" type="ORF">PROPJV5_0346</name>
</gene>
<dbReference type="AlphaFoldDB" id="A0A375I282"/>
<dbReference type="OrthoDB" id="2216648at2"/>
<dbReference type="InterPro" id="IPR037883">
    <property type="entry name" value="Knr4/Smi1-like_sf"/>
</dbReference>
<accession>A0A375I282</accession>
<evidence type="ECO:0000259" key="1">
    <source>
        <dbReference type="Pfam" id="PF08887"/>
    </source>
</evidence>
<name>A0A375I282_9ACTN</name>
<dbReference type="Proteomes" id="UP000265962">
    <property type="component" value="Unassembled WGS sequence"/>
</dbReference>
<dbReference type="InterPro" id="IPR015002">
    <property type="entry name" value="T6SS_Tdi1_C"/>
</dbReference>
<dbReference type="EMBL" id="OMOH01000001">
    <property type="protein sequence ID" value="SPF67336.1"/>
    <property type="molecule type" value="Genomic_DNA"/>
</dbReference>
<dbReference type="RefSeq" id="WP_119714595.1">
    <property type="nucleotide sequence ID" value="NZ_OMOH01000001.1"/>
</dbReference>